<proteinExistence type="predicted"/>
<dbReference type="Proteomes" id="UP001558613">
    <property type="component" value="Unassembled WGS sequence"/>
</dbReference>
<reference evidence="1 2" key="1">
    <citation type="submission" date="2023-09" db="EMBL/GenBank/DDBJ databases">
        <authorList>
            <person name="Wang M."/>
        </authorList>
    </citation>
    <scope>NUCLEOTIDE SEQUENCE [LARGE SCALE GENOMIC DNA]</scope>
    <source>
        <strain evidence="1">GT-2023</strain>
        <tissue evidence="1">Liver</tissue>
    </source>
</reference>
<keyword evidence="2" id="KW-1185">Reference proteome</keyword>
<dbReference type="EMBL" id="JAYMGO010000014">
    <property type="protein sequence ID" value="KAL1261725.1"/>
    <property type="molecule type" value="Genomic_DNA"/>
</dbReference>
<gene>
    <name evidence="1" type="ORF">QQF64_006990</name>
</gene>
<evidence type="ECO:0000313" key="1">
    <source>
        <dbReference type="EMBL" id="KAL1261725.1"/>
    </source>
</evidence>
<organism evidence="1 2">
    <name type="scientific">Cirrhinus molitorella</name>
    <name type="common">mud carp</name>
    <dbReference type="NCBI Taxonomy" id="172907"/>
    <lineage>
        <taxon>Eukaryota</taxon>
        <taxon>Metazoa</taxon>
        <taxon>Chordata</taxon>
        <taxon>Craniata</taxon>
        <taxon>Vertebrata</taxon>
        <taxon>Euteleostomi</taxon>
        <taxon>Actinopterygii</taxon>
        <taxon>Neopterygii</taxon>
        <taxon>Teleostei</taxon>
        <taxon>Ostariophysi</taxon>
        <taxon>Cypriniformes</taxon>
        <taxon>Cyprinidae</taxon>
        <taxon>Labeoninae</taxon>
        <taxon>Labeonini</taxon>
        <taxon>Cirrhinus</taxon>
    </lineage>
</organism>
<accession>A0ABR3M9F1</accession>
<protein>
    <submittedName>
        <fullName evidence="1">Uncharacterized protein</fullName>
    </submittedName>
</protein>
<sequence>MVLGPPSPESVNCRCIQQRITLHTPNPGLRFLASSANRGTHAHYSHMLADRSGMWMEDEEVCGSGGRKGTKGLIQGALLATKRRREKALKVLTFWQSAQPIETLRFIYIRCLASSLDSQTVAAESFTIPTRSRQLKHQLQEKFLWNAIKEIPPRQHEREKGGSGSSVEWSAIAQLFENTANHSMAADGERTRQDLSLFRERWGI</sequence>
<name>A0ABR3M9F1_9TELE</name>
<evidence type="ECO:0000313" key="2">
    <source>
        <dbReference type="Proteomes" id="UP001558613"/>
    </source>
</evidence>
<comment type="caution">
    <text evidence="1">The sequence shown here is derived from an EMBL/GenBank/DDBJ whole genome shotgun (WGS) entry which is preliminary data.</text>
</comment>